<evidence type="ECO:0000256" key="1">
    <source>
        <dbReference type="SAM" id="Phobius"/>
    </source>
</evidence>
<keyword evidence="1" id="KW-1133">Transmembrane helix</keyword>
<organism evidence="2 3">
    <name type="scientific">Helcococcus kunzii ATCC 51366</name>
    <dbReference type="NCBI Taxonomy" id="883114"/>
    <lineage>
        <taxon>Bacteria</taxon>
        <taxon>Bacillati</taxon>
        <taxon>Bacillota</taxon>
        <taxon>Tissierellia</taxon>
        <taxon>Tissierellales</taxon>
        <taxon>Peptoniphilaceae</taxon>
        <taxon>Helcococcus</taxon>
    </lineage>
</organism>
<dbReference type="OrthoDB" id="1711163at2"/>
<dbReference type="AlphaFoldDB" id="H3NM66"/>
<sequence>MNYTNKSLDKNSGSATIEASLVFIVFVVGYLVLHSLSINLLVESITRKALFETGMDISSYIQFIDSFEKIDNIKTESINYEDYKDIIIENINNENKLIKDLIKLAKKDISNETKRVTYSNITKKILEKKMDSIKNDVNFENLGIVNGKSGIKVSDINVLENSNALEIAINYTFNLDKFGMFSLKNNVKQCINIGTWARKGGNGNDANSTIWNESNFIRGRYFADHLRKEHPGIVIKKGSGVDLFDVENNTIIQVYSLNIFNKTYSEKKEEKHFLKEEFFKTVKSYYKKLLLNIKNMNNNFISNDGKSYEISNPKEKLVIVLPEEAKELFDLKNIKKEIGNVEFLYMEKALNDN</sequence>
<gene>
    <name evidence="2" type="ORF">HMPREF9709_00427</name>
</gene>
<protein>
    <submittedName>
        <fullName evidence="2">Uncharacterized protein</fullName>
    </submittedName>
</protein>
<dbReference type="Proteomes" id="UP000004191">
    <property type="component" value="Unassembled WGS sequence"/>
</dbReference>
<comment type="caution">
    <text evidence="2">The sequence shown here is derived from an EMBL/GenBank/DDBJ whole genome shotgun (WGS) entry which is preliminary data.</text>
</comment>
<keyword evidence="3" id="KW-1185">Reference proteome</keyword>
<dbReference type="RefSeq" id="WP_005397512.1">
    <property type="nucleotide sequence ID" value="NZ_JH601088.1"/>
</dbReference>
<keyword evidence="1" id="KW-0472">Membrane</keyword>
<keyword evidence="1" id="KW-0812">Transmembrane</keyword>
<dbReference type="HOGENOM" id="CLU_784750_0_0_9"/>
<dbReference type="EMBL" id="AGEI01000012">
    <property type="protein sequence ID" value="EHR35475.1"/>
    <property type="molecule type" value="Genomic_DNA"/>
</dbReference>
<dbReference type="GeneID" id="96998434"/>
<evidence type="ECO:0000313" key="3">
    <source>
        <dbReference type="Proteomes" id="UP000004191"/>
    </source>
</evidence>
<feature type="transmembrane region" description="Helical" evidence="1">
    <location>
        <begin position="20"/>
        <end position="42"/>
    </location>
</feature>
<dbReference type="STRING" id="883114.HMPREF9709_00427"/>
<reference evidence="2 3" key="1">
    <citation type="submission" date="2012-01" db="EMBL/GenBank/DDBJ databases">
        <title>The Genome Sequence of Helcococcus kunzii ATCC 51366.</title>
        <authorList>
            <consortium name="The Broad Institute Genome Sequencing Platform"/>
            <person name="Earl A."/>
            <person name="Ward D."/>
            <person name="Feldgarden M."/>
            <person name="Gevers D."/>
            <person name="Huys G."/>
            <person name="Young S.K."/>
            <person name="Zeng Q."/>
            <person name="Gargeya S."/>
            <person name="Fitzgerald M."/>
            <person name="Haas B."/>
            <person name="Abouelleil A."/>
            <person name="Alvarado L."/>
            <person name="Arachchi H.M."/>
            <person name="Berlin A."/>
            <person name="Chapman S.B."/>
            <person name="Gearin G."/>
            <person name="Goldberg J."/>
            <person name="Griggs A."/>
            <person name="Gujja S."/>
            <person name="Hansen M."/>
            <person name="Heiman D."/>
            <person name="Howarth C."/>
            <person name="Larimer J."/>
            <person name="Lui A."/>
            <person name="MacDonald P.J.P."/>
            <person name="McCowen C."/>
            <person name="Montmayeur A."/>
            <person name="Murphy C."/>
            <person name="Neiman D."/>
            <person name="Pearson M."/>
            <person name="Priest M."/>
            <person name="Roberts A."/>
            <person name="Saif S."/>
            <person name="Shea T."/>
            <person name="Sisk P."/>
            <person name="Stolte C."/>
            <person name="Sykes S."/>
            <person name="Wortman J."/>
            <person name="Nusbaum C."/>
            <person name="Birren B."/>
        </authorList>
    </citation>
    <scope>NUCLEOTIDE SEQUENCE [LARGE SCALE GENOMIC DNA]</scope>
    <source>
        <strain evidence="2 3">ATCC 51366</strain>
    </source>
</reference>
<proteinExistence type="predicted"/>
<name>H3NM66_9FIRM</name>
<accession>H3NM66</accession>
<evidence type="ECO:0000313" key="2">
    <source>
        <dbReference type="EMBL" id="EHR35475.1"/>
    </source>
</evidence>